<evidence type="ECO:0000256" key="4">
    <source>
        <dbReference type="PIRNR" id="PIRNR001365"/>
    </source>
</evidence>
<organism evidence="7 8">
    <name type="scientific">Candidatus Saccharicenans subterraneus</name>
    <dbReference type="NCBI Taxonomy" id="2508984"/>
    <lineage>
        <taxon>Bacteria</taxon>
        <taxon>Candidatus Aminicenantota</taxon>
        <taxon>Candidatus Aminicenantia</taxon>
        <taxon>Candidatus Aminicenantales</taxon>
        <taxon>Candidatus Saccharicenantaceae</taxon>
        <taxon>Candidatus Saccharicenans</taxon>
    </lineage>
</organism>
<dbReference type="InterPro" id="IPR013785">
    <property type="entry name" value="Aldolase_TIM"/>
</dbReference>
<dbReference type="PRINTS" id="PR00146">
    <property type="entry name" value="DHPICSNTHASE"/>
</dbReference>
<evidence type="ECO:0000256" key="2">
    <source>
        <dbReference type="ARBA" id="ARBA00023239"/>
    </source>
</evidence>
<dbReference type="SMART" id="SM01130">
    <property type="entry name" value="DHDPS"/>
    <property type="match status" value="1"/>
</dbReference>
<evidence type="ECO:0000256" key="3">
    <source>
        <dbReference type="ARBA" id="ARBA00023270"/>
    </source>
</evidence>
<dbReference type="InterPro" id="IPR002220">
    <property type="entry name" value="DapA-like"/>
</dbReference>
<feature type="binding site" evidence="6">
    <location>
        <position position="47"/>
    </location>
    <ligand>
        <name>pyruvate</name>
        <dbReference type="ChEBI" id="CHEBI:15361"/>
    </ligand>
</feature>
<evidence type="ECO:0000313" key="8">
    <source>
        <dbReference type="Proteomes" id="UP000257323"/>
    </source>
</evidence>
<dbReference type="CDD" id="cd00408">
    <property type="entry name" value="DHDPS-like"/>
    <property type="match status" value="1"/>
</dbReference>
<feature type="active site" description="Schiff-base intermediate with substrate" evidence="5">
    <location>
        <position position="165"/>
    </location>
</feature>
<feature type="active site" description="Proton donor/acceptor" evidence="5">
    <location>
        <position position="137"/>
    </location>
</feature>
<keyword evidence="3" id="KW-0704">Schiff base</keyword>
<dbReference type="InterPro" id="IPR020625">
    <property type="entry name" value="Schiff_base-form_aldolases_AS"/>
</dbReference>
<dbReference type="GO" id="GO:0044281">
    <property type="term" value="P:small molecule metabolic process"/>
    <property type="evidence" value="ECO:0007669"/>
    <property type="project" value="UniProtKB-ARBA"/>
</dbReference>
<dbReference type="EMBL" id="QUAH01000006">
    <property type="protein sequence ID" value="RFT15814.1"/>
    <property type="molecule type" value="Genomic_DNA"/>
</dbReference>
<dbReference type="PIRSF" id="PIRSF001365">
    <property type="entry name" value="DHDPS"/>
    <property type="match status" value="1"/>
</dbReference>
<reference evidence="7 8" key="1">
    <citation type="submission" date="2018-08" db="EMBL/GenBank/DDBJ databases">
        <title>Genome analysis of the thermophilic bacterium of the candidate phylum Aminicenantes from deep subsurface aquifer revealed its physiology and ecological role.</title>
        <authorList>
            <person name="Kadnikov V.V."/>
            <person name="Mardanov A.V."/>
            <person name="Beletsky A.V."/>
            <person name="Karnachuk O.V."/>
            <person name="Ravin N.V."/>
        </authorList>
    </citation>
    <scope>NUCLEOTIDE SEQUENCE [LARGE SCALE GENOMIC DNA]</scope>
    <source>
        <strain evidence="7">BY38</strain>
    </source>
</reference>
<comment type="similarity">
    <text evidence="1 4">Belongs to the DapA family.</text>
</comment>
<evidence type="ECO:0000256" key="1">
    <source>
        <dbReference type="ARBA" id="ARBA00007592"/>
    </source>
</evidence>
<evidence type="ECO:0000256" key="6">
    <source>
        <dbReference type="PIRSR" id="PIRSR001365-2"/>
    </source>
</evidence>
<proteinExistence type="inferred from homology"/>
<keyword evidence="2 4" id="KW-0456">Lyase</keyword>
<evidence type="ECO:0000313" key="7">
    <source>
        <dbReference type="EMBL" id="RFT15814.1"/>
    </source>
</evidence>
<dbReference type="PANTHER" id="PTHR12128">
    <property type="entry name" value="DIHYDRODIPICOLINATE SYNTHASE"/>
    <property type="match status" value="1"/>
</dbReference>
<dbReference type="Gene3D" id="3.20.20.70">
    <property type="entry name" value="Aldolase class I"/>
    <property type="match status" value="1"/>
</dbReference>
<sequence length="296" mass="32701">MDKRLRGIFAALTTPFAEGQISVEKFRENIGKFNRTGLAGYVVMGSTGEAPFVDDEESEILVREARKAAGNDRVIIAGTARDSAEWTVKVTNRLAGAGAQYALIKPPSYYKSRMNYEALKAYYSEVADRAEIPVILYNIPQNTQIWLPLELVVELSKHENIIGLKESGGNLAYLGEVVRRVSSNFHYFTGSGSILYSALDMGACGAILALANVAPELCVKLYELFTAGKKDEARELQYRLIPLNRALTETHGIPAVKYALDRRGYYGGPCRPPLLSLEAGARAEIENYLRELDLIN</sequence>
<dbReference type="SUPFAM" id="SSF51569">
    <property type="entry name" value="Aldolase"/>
    <property type="match status" value="1"/>
</dbReference>
<feature type="binding site" evidence="6">
    <location>
        <position position="207"/>
    </location>
    <ligand>
        <name>pyruvate</name>
        <dbReference type="ChEBI" id="CHEBI:15361"/>
    </ligand>
</feature>
<dbReference type="GO" id="GO:0008840">
    <property type="term" value="F:4-hydroxy-tetrahydrodipicolinate synthase activity"/>
    <property type="evidence" value="ECO:0007669"/>
    <property type="project" value="TreeGrafter"/>
</dbReference>
<dbReference type="AlphaFoldDB" id="A0A3E2BM84"/>
<dbReference type="Proteomes" id="UP000257323">
    <property type="component" value="Unassembled WGS sequence"/>
</dbReference>
<name>A0A3E2BM84_9BACT</name>
<comment type="caution">
    <text evidence="7">The sequence shown here is derived from an EMBL/GenBank/DDBJ whole genome shotgun (WGS) entry which is preliminary data.</text>
</comment>
<dbReference type="PANTHER" id="PTHR12128:SF66">
    <property type="entry name" value="4-HYDROXY-2-OXOGLUTARATE ALDOLASE, MITOCHONDRIAL"/>
    <property type="match status" value="1"/>
</dbReference>
<dbReference type="PROSITE" id="PS00666">
    <property type="entry name" value="DHDPS_2"/>
    <property type="match status" value="1"/>
</dbReference>
<dbReference type="Pfam" id="PF00701">
    <property type="entry name" value="DHDPS"/>
    <property type="match status" value="1"/>
</dbReference>
<gene>
    <name evidence="7" type="ORF">OP8BY_2212</name>
</gene>
<evidence type="ECO:0000256" key="5">
    <source>
        <dbReference type="PIRSR" id="PIRSR001365-1"/>
    </source>
</evidence>
<protein>
    <submittedName>
        <fullName evidence="7">4-hydroxy-tetrahydrodipicolinate synthase</fullName>
    </submittedName>
</protein>
<accession>A0A3E2BM84</accession>